<protein>
    <recommendedName>
        <fullName evidence="4">Lipocalin-like domain-containing protein</fullName>
    </recommendedName>
</protein>
<evidence type="ECO:0000313" key="2">
    <source>
        <dbReference type="EMBL" id="MTG97584.1"/>
    </source>
</evidence>
<dbReference type="RefSeq" id="WP_155091629.1">
    <property type="nucleotide sequence ID" value="NZ_WMJX01000008.1"/>
</dbReference>
<evidence type="ECO:0000313" key="3">
    <source>
        <dbReference type="Proteomes" id="UP000438760"/>
    </source>
</evidence>
<sequence length="144" mass="16195">MGRFINIFASVCLVLVGMTLQSCSAEDNNMVDTNPAKEVKSVNIEKKWIAAHFNFTPECDRVSKEAYQKSSIEISLKNGTFTAVDQYSLKQSKGVYVLEGNRLTMKSDRGNTFIYKIVELNQRDAVVEAIDDKNILSIELVSFE</sequence>
<comment type="caution">
    <text evidence="2">The sequence shown here is derived from an EMBL/GenBank/DDBJ whole genome shotgun (WGS) entry which is preliminary data.</text>
</comment>
<feature type="signal peptide" evidence="1">
    <location>
        <begin position="1"/>
        <end position="24"/>
    </location>
</feature>
<feature type="chain" id="PRO_5026240044" description="Lipocalin-like domain-containing protein" evidence="1">
    <location>
        <begin position="25"/>
        <end position="144"/>
    </location>
</feature>
<dbReference type="PROSITE" id="PS51257">
    <property type="entry name" value="PROKAR_LIPOPROTEIN"/>
    <property type="match status" value="1"/>
</dbReference>
<accession>A0A6I3LIF7</accession>
<name>A0A6I3LIF7_9FLAO</name>
<reference evidence="2 3" key="1">
    <citation type="submission" date="2019-11" db="EMBL/GenBank/DDBJ databases">
        <title>Genome of Strain BIT-d1.</title>
        <authorList>
            <person name="Yang Y."/>
        </authorList>
    </citation>
    <scope>NUCLEOTIDE SEQUENCE [LARGE SCALE GENOMIC DNA]</scope>
    <source>
        <strain evidence="2 3">BIT-d1</strain>
    </source>
</reference>
<keyword evidence="1" id="KW-0732">Signal</keyword>
<keyword evidence="3" id="KW-1185">Reference proteome</keyword>
<dbReference type="AlphaFoldDB" id="A0A6I3LIF7"/>
<dbReference type="OrthoDB" id="1450474at2"/>
<evidence type="ECO:0000256" key="1">
    <source>
        <dbReference type="SAM" id="SignalP"/>
    </source>
</evidence>
<evidence type="ECO:0008006" key="4">
    <source>
        <dbReference type="Google" id="ProtNLM"/>
    </source>
</evidence>
<dbReference type="Proteomes" id="UP000438760">
    <property type="component" value="Unassembled WGS sequence"/>
</dbReference>
<dbReference type="EMBL" id="WMJX01000008">
    <property type="protein sequence ID" value="MTG97584.1"/>
    <property type="molecule type" value="Genomic_DNA"/>
</dbReference>
<organism evidence="2 3">
    <name type="scientific">Myroides albus</name>
    <dbReference type="NCBI Taxonomy" id="2562892"/>
    <lineage>
        <taxon>Bacteria</taxon>
        <taxon>Pseudomonadati</taxon>
        <taxon>Bacteroidota</taxon>
        <taxon>Flavobacteriia</taxon>
        <taxon>Flavobacteriales</taxon>
        <taxon>Flavobacteriaceae</taxon>
        <taxon>Myroides</taxon>
    </lineage>
</organism>
<proteinExistence type="predicted"/>
<gene>
    <name evidence="2" type="ORF">GJV76_05450</name>
</gene>